<keyword evidence="2" id="KW-1185">Reference proteome</keyword>
<dbReference type="Proteomes" id="UP000219522">
    <property type="component" value="Unassembled WGS sequence"/>
</dbReference>
<comment type="caution">
    <text evidence="1">The sequence shown here is derived from an EMBL/GenBank/DDBJ whole genome shotgun (WGS) entry which is preliminary data.</text>
</comment>
<sequence length="44" mass="5039">MTQPTATFYVMFVRYADTSILFRFFDSRSTCALPGYSWPAGTMC</sequence>
<reference evidence="1 2" key="1">
    <citation type="submission" date="2017-09" db="EMBL/GenBank/DDBJ databases">
        <authorList>
            <person name="Varghese N."/>
            <person name="Submissions S."/>
        </authorList>
    </citation>
    <scope>NUCLEOTIDE SEQUENCE [LARGE SCALE GENOMIC DNA]</scope>
    <source>
        <strain evidence="1 2">OK806</strain>
    </source>
</reference>
<accession>A0A7Z7I8K2</accession>
<gene>
    <name evidence="1" type="ORF">SAMN05446927_4575</name>
</gene>
<dbReference type="AlphaFoldDB" id="A0A7Z7I8K2"/>
<organism evidence="1 2">
    <name type="scientific">Caballeronia arationis</name>
    <dbReference type="NCBI Taxonomy" id="1777142"/>
    <lineage>
        <taxon>Bacteria</taxon>
        <taxon>Pseudomonadati</taxon>
        <taxon>Pseudomonadota</taxon>
        <taxon>Betaproteobacteria</taxon>
        <taxon>Burkholderiales</taxon>
        <taxon>Burkholderiaceae</taxon>
        <taxon>Caballeronia</taxon>
    </lineage>
</organism>
<dbReference type="EMBL" id="OCSU01000002">
    <property type="protein sequence ID" value="SOE81299.1"/>
    <property type="molecule type" value="Genomic_DNA"/>
</dbReference>
<evidence type="ECO:0000313" key="1">
    <source>
        <dbReference type="EMBL" id="SOE81299.1"/>
    </source>
</evidence>
<evidence type="ECO:0000313" key="2">
    <source>
        <dbReference type="Proteomes" id="UP000219522"/>
    </source>
</evidence>
<protein>
    <submittedName>
        <fullName evidence="1">Uncharacterized protein</fullName>
    </submittedName>
</protein>
<proteinExistence type="predicted"/>
<name>A0A7Z7I8K2_9BURK</name>